<sequence length="316" mass="37571">MQTQKKVLDLNLNQYHYFRPMNLYKKNLYFVCISLFIAVSYILYGYFFRNFITQPDLPQKYLAYKNLEDTVKSAHYEIVSLGDNSLNTNTVYFSPLSETVVFESGKEGFANDNDEFILHYKFDNKGKLIDSLKTRRYDSYEIYESYLLSKKNYISWIIDNDTIRHNYIELNPKADWTFERTEEEYNKLSKKASSVYCFKAQMHNYNSDDVGQYFDKALFLIDKEWYALYGKSLFKESVSEPYQKIFAPVYTHKISKLGSNSWRVNAFYDIVIKNDTLKLKNESWSDRTDMGYYSHPANPAFCILRNSTYFIIRPIN</sequence>
<dbReference type="Proteomes" id="UP000479938">
    <property type="component" value="Unassembled WGS sequence"/>
</dbReference>
<keyword evidence="1" id="KW-1133">Transmembrane helix</keyword>
<proteinExistence type="predicted"/>
<accession>A0A6J4GXB3</accession>
<protein>
    <submittedName>
        <fullName evidence="2">Uncharacterized protein</fullName>
    </submittedName>
</protein>
<organism evidence="2 3">
    <name type="scientific">Flavobacterium bizetiae</name>
    <dbReference type="NCBI Taxonomy" id="2704140"/>
    <lineage>
        <taxon>Bacteria</taxon>
        <taxon>Pseudomonadati</taxon>
        <taxon>Bacteroidota</taxon>
        <taxon>Flavobacteriia</taxon>
        <taxon>Flavobacteriales</taxon>
        <taxon>Flavobacteriaceae</taxon>
        <taxon>Flavobacterium</taxon>
    </lineage>
</organism>
<reference evidence="2 3" key="1">
    <citation type="submission" date="2020-02" db="EMBL/GenBank/DDBJ databases">
        <authorList>
            <person name="Criscuolo A."/>
        </authorList>
    </citation>
    <scope>NUCLEOTIDE SEQUENCE [LARGE SCALE GENOMIC DNA]</scope>
    <source>
        <strain evidence="2">CIP105534</strain>
    </source>
</reference>
<evidence type="ECO:0000313" key="2">
    <source>
        <dbReference type="EMBL" id="CAA9203010.1"/>
    </source>
</evidence>
<evidence type="ECO:0000256" key="1">
    <source>
        <dbReference type="SAM" id="Phobius"/>
    </source>
</evidence>
<keyword evidence="3" id="KW-1185">Reference proteome</keyword>
<gene>
    <name evidence="2" type="ORF">FLA105534_04374</name>
</gene>
<keyword evidence="1" id="KW-0812">Transmembrane</keyword>
<keyword evidence="1" id="KW-0472">Membrane</keyword>
<feature type="transmembrane region" description="Helical" evidence="1">
    <location>
        <begin position="28"/>
        <end position="48"/>
    </location>
</feature>
<dbReference type="AlphaFoldDB" id="A0A6J4GXB3"/>
<dbReference type="EMBL" id="CADCSU010000170">
    <property type="protein sequence ID" value="CAA9203010.1"/>
    <property type="molecule type" value="Genomic_DNA"/>
</dbReference>
<name>A0A6J4GXB3_9FLAO</name>
<evidence type="ECO:0000313" key="3">
    <source>
        <dbReference type="Proteomes" id="UP000479938"/>
    </source>
</evidence>